<dbReference type="EnsemblPlants" id="AVESA.00010b.r2.1CG0082800.1">
    <property type="protein sequence ID" value="AVESA.00010b.r2.1CG0082800.1.CDS"/>
    <property type="gene ID" value="AVESA.00010b.r2.1CG0082800"/>
</dbReference>
<evidence type="ECO:0000313" key="2">
    <source>
        <dbReference type="Proteomes" id="UP001732700"/>
    </source>
</evidence>
<protein>
    <submittedName>
        <fullName evidence="1">Uncharacterized protein</fullName>
    </submittedName>
</protein>
<evidence type="ECO:0000313" key="1">
    <source>
        <dbReference type="EnsemblPlants" id="AVESA.00010b.r2.1CG0082800.1.CDS"/>
    </source>
</evidence>
<proteinExistence type="predicted"/>
<sequence>MSSCSSVSPVLARSARRWEHRSGGGRFRAEIEMDRGIAFPRSPELGFAAAVREPLVRLQRPRYDFERWDWGYFAWPHDRLDANLEMRDNDPLATFEADRKVVEGFLSRSIQQLEASQSTPQLEALEEFPSPRTPQPEAVQAFLGQSTLKLEIDDDVPPRFSSPWRQGCAESNPFLLEHCKALQGHCAY</sequence>
<keyword evidence="2" id="KW-1185">Reference proteome</keyword>
<accession>A0ACD5TME7</accession>
<reference evidence="1" key="1">
    <citation type="submission" date="2021-05" db="EMBL/GenBank/DDBJ databases">
        <authorList>
            <person name="Scholz U."/>
            <person name="Mascher M."/>
            <person name="Fiebig A."/>
        </authorList>
    </citation>
    <scope>NUCLEOTIDE SEQUENCE [LARGE SCALE GENOMIC DNA]</scope>
</reference>
<name>A0ACD5TME7_AVESA</name>
<dbReference type="Proteomes" id="UP001732700">
    <property type="component" value="Chromosome 1C"/>
</dbReference>
<reference evidence="1" key="2">
    <citation type="submission" date="2025-09" db="UniProtKB">
        <authorList>
            <consortium name="EnsemblPlants"/>
        </authorList>
    </citation>
    <scope>IDENTIFICATION</scope>
</reference>
<organism evidence="1 2">
    <name type="scientific">Avena sativa</name>
    <name type="common">Oat</name>
    <dbReference type="NCBI Taxonomy" id="4498"/>
    <lineage>
        <taxon>Eukaryota</taxon>
        <taxon>Viridiplantae</taxon>
        <taxon>Streptophyta</taxon>
        <taxon>Embryophyta</taxon>
        <taxon>Tracheophyta</taxon>
        <taxon>Spermatophyta</taxon>
        <taxon>Magnoliopsida</taxon>
        <taxon>Liliopsida</taxon>
        <taxon>Poales</taxon>
        <taxon>Poaceae</taxon>
        <taxon>BOP clade</taxon>
        <taxon>Pooideae</taxon>
        <taxon>Poodae</taxon>
        <taxon>Poeae</taxon>
        <taxon>Poeae Chloroplast Group 1 (Aveneae type)</taxon>
        <taxon>Aveninae</taxon>
        <taxon>Avena</taxon>
    </lineage>
</organism>